<protein>
    <submittedName>
        <fullName evidence="7">Uncharacterized protein</fullName>
    </submittedName>
</protein>
<feature type="compositionally biased region" description="Basic and acidic residues" evidence="4">
    <location>
        <begin position="508"/>
        <end position="518"/>
    </location>
</feature>
<feature type="compositionally biased region" description="Polar residues" evidence="4">
    <location>
        <begin position="1658"/>
        <end position="1667"/>
    </location>
</feature>
<feature type="region of interest" description="Disordered" evidence="4">
    <location>
        <begin position="438"/>
        <end position="695"/>
    </location>
</feature>
<feature type="region of interest" description="Disordered" evidence="4">
    <location>
        <begin position="1204"/>
        <end position="1226"/>
    </location>
</feature>
<feature type="compositionally biased region" description="Basic and acidic residues" evidence="4">
    <location>
        <begin position="994"/>
        <end position="1010"/>
    </location>
</feature>
<dbReference type="Pfam" id="PF01426">
    <property type="entry name" value="BAH"/>
    <property type="match status" value="1"/>
</dbReference>
<evidence type="ECO:0000256" key="1">
    <source>
        <dbReference type="ARBA" id="ARBA00004123"/>
    </source>
</evidence>
<dbReference type="CDD" id="cd00183">
    <property type="entry name" value="TFIIS_I"/>
    <property type="match status" value="1"/>
</dbReference>
<dbReference type="Gene3D" id="1.20.930.10">
    <property type="entry name" value="Conserved domain common to transcription factors TFIIS, elongin A, CRSP70"/>
    <property type="match status" value="1"/>
</dbReference>
<feature type="region of interest" description="Disordered" evidence="4">
    <location>
        <begin position="843"/>
        <end position="878"/>
    </location>
</feature>
<dbReference type="InterPro" id="IPR035441">
    <property type="entry name" value="TFIIS/LEDGF_dom_sf"/>
</dbReference>
<feature type="compositionally biased region" description="Basic and acidic residues" evidence="4">
    <location>
        <begin position="1"/>
        <end position="11"/>
    </location>
</feature>
<dbReference type="InterPro" id="IPR001025">
    <property type="entry name" value="BAH_dom"/>
</dbReference>
<comment type="caution">
    <text evidence="7">The sequence shown here is derived from an EMBL/GenBank/DDBJ whole genome shotgun (WGS) entry which is preliminary data.</text>
</comment>
<feature type="compositionally biased region" description="Polar residues" evidence="4">
    <location>
        <begin position="451"/>
        <end position="460"/>
    </location>
</feature>
<feature type="region of interest" description="Disordered" evidence="4">
    <location>
        <begin position="1370"/>
        <end position="1420"/>
    </location>
</feature>
<feature type="region of interest" description="Disordered" evidence="4">
    <location>
        <begin position="1623"/>
        <end position="1704"/>
    </location>
</feature>
<feature type="region of interest" description="Disordered" evidence="4">
    <location>
        <begin position="911"/>
        <end position="935"/>
    </location>
</feature>
<evidence type="ECO:0000256" key="2">
    <source>
        <dbReference type="ARBA" id="ARBA00023242"/>
    </source>
</evidence>
<keyword evidence="8" id="KW-1185">Reference proteome</keyword>
<dbReference type="InterPro" id="IPR017923">
    <property type="entry name" value="TFIIS_N"/>
</dbReference>
<evidence type="ECO:0000256" key="4">
    <source>
        <dbReference type="SAM" id="MobiDB-lite"/>
    </source>
</evidence>
<dbReference type="SMART" id="SM00439">
    <property type="entry name" value="BAH"/>
    <property type="match status" value="1"/>
</dbReference>
<feature type="compositionally biased region" description="Polar residues" evidence="4">
    <location>
        <begin position="1070"/>
        <end position="1114"/>
    </location>
</feature>
<gene>
    <name evidence="7" type="ORF">KC19_3G095200</name>
</gene>
<evidence type="ECO:0000256" key="3">
    <source>
        <dbReference type="PROSITE-ProRule" id="PRU00649"/>
    </source>
</evidence>
<feature type="compositionally biased region" description="Polar residues" evidence="4">
    <location>
        <begin position="566"/>
        <end position="576"/>
    </location>
</feature>
<feature type="region of interest" description="Disordered" evidence="4">
    <location>
        <begin position="177"/>
        <end position="246"/>
    </location>
</feature>
<dbReference type="SMART" id="SM00509">
    <property type="entry name" value="TFS2N"/>
    <property type="match status" value="1"/>
</dbReference>
<sequence>MHERQSEERQQQHMCSPPSQRSAVGNPADQKVVIKGGRALNVGDCALFQAGDATPYIGILRKVTPEAIDQVKLTVNWLYRPTDIKLAKGSLLEAAPNEIFYSFHRDVISEATLLHPCKVAFLRKGIELPEGVSSFVCRRVYDTAEHCLWWLSDRDYTNEHQEEVDELLDRTKLEMQAATQAGGPSPRVLSGSTTLQHVKGASESVQNGSYSAAGKCKKRERTDQNLDPSKRERNVKLEDAEASPLKRERSMKPEEIISNLDKDGGLVDVTGVDSLVQLMQQDQNDGSKKVADVTARRTKLVNIIAATEKEECLNWFLHLGGLRLLDEWLQEAHKGKAGDAGSPREGDKGVEELLLGLLRALDRLPVDLKALKTCVVGKSVNHLRSHKNPEIQKKARKLVEVWKKRVDSEMKLSGDLKPGGGNVISWSYKLSSEPVHSLSVKESGAPPDATVKSTGATAGNTKAVPNGPTNGDGPVKPIEGSVKAGSPTLPAVKDSSSKLSAGNFGSDVHADQTKDEKSSCSSHSPSNGNSLASGAEKSATVPWKDESKNGVVVPSKAAGGGPVLPNSGQPGGNSLSGLKDAGSEKPAAWNKNAATEKAGSPVGATEKGDVESGGSQQRLIVRIPNPGRSPVRASGGVGDGHASRSSSPSAPERQTSATFERPQQGDVTENINSSAKVSGRVDNGTEKLSRPASMDTAEGAMGLLATVAAAAEESGGEYLHNVDKNGSTGPADMAIDAPGQRTKHEDAGVSQSHADRPSAALGDGKSDRKEQQNASAAPEQGAVGEKNLEKHNLRRDASNGEVRASTRNAVKFAEGDSNEGVRTEDVDGKLTVEHPYLKELKVKDRNGLESKPTGFDGHLSGKFGTRVGSPGERGLSRTHSKVAKSAIELCNGIGVGLGDYRSSFGVPSVDSMMLDERPGRKRGQESQLFGRRGDSDAHRITDLVSGFPEEDVLEVARQAADEVEQMEKYGKPVSSSLSERDGHDTRPLGVSSVTEKRDPSVTDTSGRDRVPSVVLDNAKNVKTGDQDPRFPERNVRMNFDENKEDADQKLGNTVEAATGSGPPEGHDSDVSNAGQKGVMVSNSSPRVQELGSQQESRTAKPNTLQQGGDNSSGPSEAAVGGNEVPERPVFDLNEGFAGEDGPQEDASAPPLVSATSAYVHTIPSGASASGVAAPIAVLAATKGAFIPPASPLRNKGDLGWKGSAATSAFRPAEPRRTPERLNSNGESMASDANLAMAVTTQKRARPLLEFDLNVADERATHETGVSATTLSSQGSVLGMSLHSNSVPSSLVSGVTFVKQESSCVAFLKPESSSSAYPLSNGGSGPVRSSQGQAPPAGGQGGLRPTLDLDLNRMDDSEENCMPLSVDLRGTMEGLGSSARSNNSTTQPQSQPPTSQPPKKRTMDFDLNDGPSLEEGGGEEPAVQAFMSRKPTPAGNVGPPPMALTGLRMGGETMSLSVPWFSGPGNNNPGGALPPFLSGRPLDSGFPVAPPHSFLNASAGGGPPPAPVPAGSGVSGEIFVTGGPGSVPPGVIYPGSERMTFGGPYGPYPMFGNSTGFLSSSANPFPPTSTPSFGDMPNLLPFPSMSNSQPVVTPGTMNQSPYMTEMGPTVHVGAVGAEHGWSRLSLDLNSGPEAGEGESTRDDGMQHGRLPPLHPGAPTNFQDLSASLAQGLPGPAAKRKEPEGGWNQLHTAGVQGLYKQQQPWR</sequence>
<evidence type="ECO:0000259" key="6">
    <source>
        <dbReference type="PROSITE" id="PS51319"/>
    </source>
</evidence>
<comment type="subcellular location">
    <subcellularLocation>
        <location evidence="1 3">Nucleus</location>
    </subcellularLocation>
</comment>
<feature type="domain" description="BAH" evidence="5">
    <location>
        <begin position="38"/>
        <end position="152"/>
    </location>
</feature>
<dbReference type="PROSITE" id="PS51319">
    <property type="entry name" value="TFIIS_N"/>
    <property type="match status" value="1"/>
</dbReference>
<feature type="compositionally biased region" description="Polar residues" evidence="4">
    <location>
        <begin position="665"/>
        <end position="676"/>
    </location>
</feature>
<evidence type="ECO:0000313" key="8">
    <source>
        <dbReference type="Proteomes" id="UP000822688"/>
    </source>
</evidence>
<name>A0A8T0IGQ0_CERPU</name>
<accession>A0A8T0IGQ0</accession>
<feature type="compositionally biased region" description="Basic and acidic residues" evidence="4">
    <location>
        <begin position="1022"/>
        <end position="1048"/>
    </location>
</feature>
<feature type="compositionally biased region" description="Basic and acidic residues" evidence="4">
    <location>
        <begin position="914"/>
        <end position="924"/>
    </location>
</feature>
<feature type="compositionally biased region" description="Basic and acidic residues" evidence="4">
    <location>
        <begin position="220"/>
        <end position="246"/>
    </location>
</feature>
<evidence type="ECO:0000259" key="5">
    <source>
        <dbReference type="PROSITE" id="PS51038"/>
    </source>
</evidence>
<feature type="region of interest" description="Disordered" evidence="4">
    <location>
        <begin position="1"/>
        <end position="26"/>
    </location>
</feature>
<dbReference type="PROSITE" id="PS51038">
    <property type="entry name" value="BAH"/>
    <property type="match status" value="1"/>
</dbReference>
<dbReference type="Pfam" id="PF08711">
    <property type="entry name" value="Med26"/>
    <property type="match status" value="1"/>
</dbReference>
<reference evidence="7" key="1">
    <citation type="submission" date="2020-06" db="EMBL/GenBank/DDBJ databases">
        <title>WGS assembly of Ceratodon purpureus strain R40.</title>
        <authorList>
            <person name="Carey S.B."/>
            <person name="Jenkins J."/>
            <person name="Shu S."/>
            <person name="Lovell J.T."/>
            <person name="Sreedasyam A."/>
            <person name="Maumus F."/>
            <person name="Tiley G.P."/>
            <person name="Fernandez-Pozo N."/>
            <person name="Barry K."/>
            <person name="Chen C."/>
            <person name="Wang M."/>
            <person name="Lipzen A."/>
            <person name="Daum C."/>
            <person name="Saski C.A."/>
            <person name="Payton A.C."/>
            <person name="Mcbreen J.C."/>
            <person name="Conrad R.E."/>
            <person name="Kollar L.M."/>
            <person name="Olsson S."/>
            <person name="Huttunen S."/>
            <person name="Landis J.B."/>
            <person name="Wickett N.J."/>
            <person name="Johnson M.G."/>
            <person name="Rensing S.A."/>
            <person name="Grimwood J."/>
            <person name="Schmutz J."/>
            <person name="Mcdaniel S.F."/>
        </authorList>
    </citation>
    <scope>NUCLEOTIDE SEQUENCE</scope>
    <source>
        <strain evidence="7">R40</strain>
    </source>
</reference>
<dbReference type="SUPFAM" id="SSF47676">
    <property type="entry name" value="Conserved domain common to transcription factors TFIIS, elongin A, CRSP70"/>
    <property type="match status" value="1"/>
</dbReference>
<evidence type="ECO:0000313" key="7">
    <source>
        <dbReference type="EMBL" id="KAG0582910.1"/>
    </source>
</evidence>
<dbReference type="PANTHER" id="PTHR46548:SF1">
    <property type="entry name" value="BAH AND TFIIS DOMAIN-CONTAINING PROTEIN-RELATED"/>
    <property type="match status" value="1"/>
</dbReference>
<feature type="compositionally biased region" description="Polar residues" evidence="4">
    <location>
        <begin position="13"/>
        <end position="23"/>
    </location>
</feature>
<dbReference type="InterPro" id="IPR043151">
    <property type="entry name" value="BAH_sf"/>
</dbReference>
<feature type="region of interest" description="Disordered" evidence="4">
    <location>
        <begin position="718"/>
        <end position="827"/>
    </location>
</feature>
<feature type="domain" description="TFIIS N-terminal" evidence="6">
    <location>
        <begin position="323"/>
        <end position="409"/>
    </location>
</feature>
<organism evidence="7 8">
    <name type="scientific">Ceratodon purpureus</name>
    <name type="common">Fire moss</name>
    <name type="synonym">Dicranum purpureum</name>
    <dbReference type="NCBI Taxonomy" id="3225"/>
    <lineage>
        <taxon>Eukaryota</taxon>
        <taxon>Viridiplantae</taxon>
        <taxon>Streptophyta</taxon>
        <taxon>Embryophyta</taxon>
        <taxon>Bryophyta</taxon>
        <taxon>Bryophytina</taxon>
        <taxon>Bryopsida</taxon>
        <taxon>Dicranidae</taxon>
        <taxon>Pseudoditrichales</taxon>
        <taxon>Ditrichaceae</taxon>
        <taxon>Ceratodon</taxon>
    </lineage>
</organism>
<dbReference type="PANTHER" id="PTHR46548">
    <property type="entry name" value="BAH AND TFIIS DOMAIN-CONTAINING PROTEIN-RELATED"/>
    <property type="match status" value="1"/>
</dbReference>
<feature type="region of interest" description="Disordered" evidence="4">
    <location>
        <begin position="1311"/>
        <end position="1349"/>
    </location>
</feature>
<dbReference type="GO" id="GO:0003682">
    <property type="term" value="F:chromatin binding"/>
    <property type="evidence" value="ECO:0007669"/>
    <property type="project" value="InterPro"/>
</dbReference>
<feature type="compositionally biased region" description="Low complexity" evidence="4">
    <location>
        <begin position="643"/>
        <end position="653"/>
    </location>
</feature>
<dbReference type="EMBL" id="CM026423">
    <property type="protein sequence ID" value="KAG0582910.1"/>
    <property type="molecule type" value="Genomic_DNA"/>
</dbReference>
<dbReference type="GO" id="GO:0005634">
    <property type="term" value="C:nucleus"/>
    <property type="evidence" value="ECO:0007669"/>
    <property type="project" value="UniProtKB-SubCell"/>
</dbReference>
<dbReference type="Proteomes" id="UP000822688">
    <property type="component" value="Chromosome 3"/>
</dbReference>
<keyword evidence="2 3" id="KW-0539">Nucleus</keyword>
<feature type="compositionally biased region" description="Basic and acidic residues" evidence="4">
    <location>
        <begin position="786"/>
        <end position="798"/>
    </location>
</feature>
<feature type="region of interest" description="Disordered" evidence="4">
    <location>
        <begin position="963"/>
        <end position="1149"/>
    </location>
</feature>
<proteinExistence type="predicted"/>
<dbReference type="InterPro" id="IPR003617">
    <property type="entry name" value="TFIIS/CRSP70_N_sub"/>
</dbReference>
<dbReference type="Gene3D" id="2.30.30.490">
    <property type="match status" value="1"/>
</dbReference>
<feature type="compositionally biased region" description="Low complexity" evidence="4">
    <location>
        <begin position="519"/>
        <end position="533"/>
    </location>
</feature>